<dbReference type="InterPro" id="IPR008984">
    <property type="entry name" value="SMAD_FHA_dom_sf"/>
</dbReference>
<dbReference type="Proteomes" id="UP000001880">
    <property type="component" value="Chromosome"/>
</dbReference>
<gene>
    <name evidence="2" type="ordered locus">Hoch_0680</name>
    <name evidence="3" type="ordered locus">Hoch_2896</name>
</gene>
<dbReference type="SMART" id="SM00240">
    <property type="entry name" value="FHA"/>
    <property type="match status" value="1"/>
</dbReference>
<evidence type="ECO:0000313" key="3">
    <source>
        <dbReference type="EMBL" id="ACY15416.1"/>
    </source>
</evidence>
<dbReference type="EMBL" id="CP001804">
    <property type="protein sequence ID" value="ACY15416.1"/>
    <property type="molecule type" value="Genomic_DNA"/>
</dbReference>
<evidence type="ECO:0000259" key="1">
    <source>
        <dbReference type="PROSITE" id="PS50006"/>
    </source>
</evidence>
<dbReference type="Pfam" id="PF00498">
    <property type="entry name" value="FHA"/>
    <property type="match status" value="1"/>
</dbReference>
<dbReference type="KEGG" id="hoh:Hoch_2896"/>
<keyword evidence="4" id="KW-1185">Reference proteome</keyword>
<name>D0LMU0_HALO1</name>
<evidence type="ECO:0000313" key="4">
    <source>
        <dbReference type="Proteomes" id="UP000001880"/>
    </source>
</evidence>
<dbReference type="OrthoDB" id="5507243at2"/>
<dbReference type="Gene3D" id="2.60.200.20">
    <property type="match status" value="1"/>
</dbReference>
<dbReference type="PROSITE" id="PS50006">
    <property type="entry name" value="FHA_DOMAIN"/>
    <property type="match status" value="1"/>
</dbReference>
<dbReference type="CDD" id="cd00060">
    <property type="entry name" value="FHA"/>
    <property type="match status" value="1"/>
</dbReference>
<sequence length="182" mass="20484">MRTVGRPRTEPPEISARPVSGVGGLRVPGAFTSRTVLFEKIRYKQFPKRTITVGRAPKSDIRIRDKSVSRTHCYITRQTHGSRDTYWLADTGSVNGVLVDDPASDASHWQWRTAVQLRAGMRLMLGDVRLLVTDLHGNFPMLITRHSDFRRKALTYYGNPSAASTHTGIALRELRRVQETVG</sequence>
<proteinExistence type="predicted"/>
<dbReference type="AlphaFoldDB" id="D0LMU0"/>
<dbReference type="HOGENOM" id="CLU_1508595_0_0_7"/>
<protein>
    <submittedName>
        <fullName evidence="2">FHA domain containing protein</fullName>
    </submittedName>
</protein>
<evidence type="ECO:0000313" key="2">
    <source>
        <dbReference type="EMBL" id="ACY13311.1"/>
    </source>
</evidence>
<feature type="domain" description="FHA" evidence="1">
    <location>
        <begin position="51"/>
        <end position="100"/>
    </location>
</feature>
<organism evidence="2 4">
    <name type="scientific">Haliangium ochraceum (strain DSM 14365 / JCM 11303 / SMP-2)</name>
    <dbReference type="NCBI Taxonomy" id="502025"/>
    <lineage>
        <taxon>Bacteria</taxon>
        <taxon>Pseudomonadati</taxon>
        <taxon>Myxococcota</taxon>
        <taxon>Polyangia</taxon>
        <taxon>Haliangiales</taxon>
        <taxon>Kofleriaceae</taxon>
        <taxon>Haliangium</taxon>
    </lineage>
</organism>
<reference evidence="2 4" key="1">
    <citation type="journal article" date="2010" name="Stand. Genomic Sci.">
        <title>Complete genome sequence of Haliangium ochraceum type strain (SMP-2).</title>
        <authorList>
            <consortium name="US DOE Joint Genome Institute (JGI-PGF)"/>
            <person name="Ivanova N."/>
            <person name="Daum C."/>
            <person name="Lang E."/>
            <person name="Abt B."/>
            <person name="Kopitz M."/>
            <person name="Saunders E."/>
            <person name="Lapidus A."/>
            <person name="Lucas S."/>
            <person name="Glavina Del Rio T."/>
            <person name="Nolan M."/>
            <person name="Tice H."/>
            <person name="Copeland A."/>
            <person name="Cheng J.F."/>
            <person name="Chen F."/>
            <person name="Bruce D."/>
            <person name="Goodwin L."/>
            <person name="Pitluck S."/>
            <person name="Mavromatis K."/>
            <person name="Pati A."/>
            <person name="Mikhailova N."/>
            <person name="Chen A."/>
            <person name="Palaniappan K."/>
            <person name="Land M."/>
            <person name="Hauser L."/>
            <person name="Chang Y.J."/>
            <person name="Jeffries C.D."/>
            <person name="Detter J.C."/>
            <person name="Brettin T."/>
            <person name="Rohde M."/>
            <person name="Goker M."/>
            <person name="Bristow J."/>
            <person name="Markowitz V."/>
            <person name="Eisen J.A."/>
            <person name="Hugenholtz P."/>
            <person name="Kyrpides N.C."/>
            <person name="Klenk H.P."/>
        </authorList>
    </citation>
    <scope>NUCLEOTIDE SEQUENCE [LARGE SCALE GENOMIC DNA]</scope>
    <source>
        <strain evidence="2">DSM 14365</strain>
        <strain evidence="4">DSM 14365 / CIP 107738 / JCM 11303 / AJ 13395 / SMP-2</strain>
    </source>
</reference>
<dbReference type="KEGG" id="hoh:Hoch_0680"/>
<dbReference type="EMBL" id="CP001804">
    <property type="protein sequence ID" value="ACY13311.1"/>
    <property type="molecule type" value="Genomic_DNA"/>
</dbReference>
<dbReference type="eggNOG" id="COG1716">
    <property type="taxonomic scope" value="Bacteria"/>
</dbReference>
<dbReference type="STRING" id="502025.Hoch_0680"/>
<accession>D0LMU0</accession>
<dbReference type="InterPro" id="IPR000253">
    <property type="entry name" value="FHA_dom"/>
</dbReference>
<dbReference type="SUPFAM" id="SSF49879">
    <property type="entry name" value="SMAD/FHA domain"/>
    <property type="match status" value="1"/>
</dbReference>